<evidence type="ECO:0000313" key="2">
    <source>
        <dbReference type="EMBL" id="KAJ7695684.1"/>
    </source>
</evidence>
<evidence type="ECO:0000313" key="3">
    <source>
        <dbReference type="Proteomes" id="UP001221757"/>
    </source>
</evidence>
<protein>
    <submittedName>
        <fullName evidence="2">Uncharacterized protein</fullName>
    </submittedName>
</protein>
<feature type="region of interest" description="Disordered" evidence="1">
    <location>
        <begin position="66"/>
        <end position="87"/>
    </location>
</feature>
<comment type="caution">
    <text evidence="2">The sequence shown here is derived from an EMBL/GenBank/DDBJ whole genome shotgun (WGS) entry which is preliminary data.</text>
</comment>
<sequence>MSDILDQIAGIKVLLQEQAEDCAQQMKYEQERREIADKRRAETDAIEAAVRENLERIARTREEILSADAGHGGQPAERELNFGRTKPCFDLRGNCSRRFIGSYQRGSRQSDGSDTGIR</sequence>
<dbReference type="EMBL" id="JARKIE010000037">
    <property type="protein sequence ID" value="KAJ7695684.1"/>
    <property type="molecule type" value="Genomic_DNA"/>
</dbReference>
<name>A0AAD7DNG7_MYCRO</name>
<gene>
    <name evidence="2" type="ORF">B0H17DRAFT_424151</name>
</gene>
<proteinExistence type="predicted"/>
<reference evidence="2" key="1">
    <citation type="submission" date="2023-03" db="EMBL/GenBank/DDBJ databases">
        <title>Massive genome expansion in bonnet fungi (Mycena s.s.) driven by repeated elements and novel gene families across ecological guilds.</title>
        <authorList>
            <consortium name="Lawrence Berkeley National Laboratory"/>
            <person name="Harder C.B."/>
            <person name="Miyauchi S."/>
            <person name="Viragh M."/>
            <person name="Kuo A."/>
            <person name="Thoen E."/>
            <person name="Andreopoulos B."/>
            <person name="Lu D."/>
            <person name="Skrede I."/>
            <person name="Drula E."/>
            <person name="Henrissat B."/>
            <person name="Morin E."/>
            <person name="Kohler A."/>
            <person name="Barry K."/>
            <person name="LaButti K."/>
            <person name="Morin E."/>
            <person name="Salamov A."/>
            <person name="Lipzen A."/>
            <person name="Mereny Z."/>
            <person name="Hegedus B."/>
            <person name="Baldrian P."/>
            <person name="Stursova M."/>
            <person name="Weitz H."/>
            <person name="Taylor A."/>
            <person name="Grigoriev I.V."/>
            <person name="Nagy L.G."/>
            <person name="Martin F."/>
            <person name="Kauserud H."/>
        </authorList>
    </citation>
    <scope>NUCLEOTIDE SEQUENCE</scope>
    <source>
        <strain evidence="2">CBHHK067</strain>
    </source>
</reference>
<dbReference type="AlphaFoldDB" id="A0AAD7DNG7"/>
<evidence type="ECO:0000256" key="1">
    <source>
        <dbReference type="SAM" id="MobiDB-lite"/>
    </source>
</evidence>
<dbReference type="Proteomes" id="UP001221757">
    <property type="component" value="Unassembled WGS sequence"/>
</dbReference>
<organism evidence="2 3">
    <name type="scientific">Mycena rosella</name>
    <name type="common">Pink bonnet</name>
    <name type="synonym">Agaricus rosellus</name>
    <dbReference type="NCBI Taxonomy" id="1033263"/>
    <lineage>
        <taxon>Eukaryota</taxon>
        <taxon>Fungi</taxon>
        <taxon>Dikarya</taxon>
        <taxon>Basidiomycota</taxon>
        <taxon>Agaricomycotina</taxon>
        <taxon>Agaricomycetes</taxon>
        <taxon>Agaricomycetidae</taxon>
        <taxon>Agaricales</taxon>
        <taxon>Marasmiineae</taxon>
        <taxon>Mycenaceae</taxon>
        <taxon>Mycena</taxon>
    </lineage>
</organism>
<keyword evidence="3" id="KW-1185">Reference proteome</keyword>
<accession>A0AAD7DNG7</accession>